<dbReference type="InterPro" id="IPR017574">
    <property type="entry name" value="CRISPR-assoc_prot_Cas7/Csc2"/>
</dbReference>
<evidence type="ECO:0000313" key="2">
    <source>
        <dbReference type="Proteomes" id="UP000034817"/>
    </source>
</evidence>
<reference evidence="1 2" key="1">
    <citation type="journal article" date="2015" name="ISME J.">
        <title>Genomic and phenotypic differentiation among Methanosarcina mazei populations from Columbia River sediment.</title>
        <authorList>
            <person name="Youngblut N.D."/>
            <person name="Wirth J.S."/>
            <person name="Henriksen J.R."/>
            <person name="Smith M."/>
            <person name="Simon H."/>
            <person name="Metcalf W.W."/>
            <person name="Whitaker R.J."/>
        </authorList>
    </citation>
    <scope>NUCLEOTIDE SEQUENCE [LARGE SCALE GENOMIC DNA]</scope>
    <source>
        <strain evidence="1 2">3.H.A.2.4</strain>
    </source>
</reference>
<protein>
    <recommendedName>
        <fullName evidence="3">CRISPR-associated protein Csc2</fullName>
    </recommendedName>
</protein>
<sequence length="338" mass="38710">MNWEELIKIIPDHGFVNNYEIYRRARPTVTIIVLRTVTDPILFRNADSERAETQEFNGRIHAQVNPEKFVSKERLTGLNLCRELDENENIISKTYTYNEPTDNLSNSQTADLLVYGLAGTVSGATFSQKSRVIEGYTYSLEPYDLIARETHNAIYESGTMRNERGEQSEALFNPVKVQPGTHFVHFITLEAGTKEMFLYILHNVLNSGRYGARETRSGRNMKNEIMGLISSSGDSCLSCGEFIQDCIQNQSENEFTRESIKELVLKYIDLHKRADWRIYYESNSEVIEENIPEENKPEEVGWVNKIVNVANKKNKEDIEIIAKALQILREQGLAAVNE</sequence>
<name>A0A0F8K5K9_METMZ</name>
<dbReference type="PATRIC" id="fig|2209.72.peg.116"/>
<dbReference type="Proteomes" id="UP000034817">
    <property type="component" value="Unassembled WGS sequence"/>
</dbReference>
<dbReference type="RefSeq" id="WP_048049984.1">
    <property type="nucleotide sequence ID" value="NZ_JJPP01000155.1"/>
</dbReference>
<gene>
    <name evidence="1" type="ORF">DU55_00515</name>
</gene>
<comment type="caution">
    <text evidence="1">The sequence shown here is derived from an EMBL/GenBank/DDBJ whole genome shotgun (WGS) entry which is preliminary data.</text>
</comment>
<proteinExistence type="predicted"/>
<organism evidence="1 2">
    <name type="scientific">Methanosarcina mazei</name>
    <name type="common">Methanosarcina frisia</name>
    <dbReference type="NCBI Taxonomy" id="2209"/>
    <lineage>
        <taxon>Archaea</taxon>
        <taxon>Methanobacteriati</taxon>
        <taxon>Methanobacteriota</taxon>
        <taxon>Stenosarchaea group</taxon>
        <taxon>Methanomicrobia</taxon>
        <taxon>Methanosarcinales</taxon>
        <taxon>Methanosarcinaceae</taxon>
        <taxon>Methanosarcina</taxon>
    </lineage>
</organism>
<dbReference type="Pfam" id="PF18320">
    <property type="entry name" value="Csc2"/>
    <property type="match status" value="1"/>
</dbReference>
<evidence type="ECO:0000313" key="1">
    <source>
        <dbReference type="EMBL" id="KKG76275.1"/>
    </source>
</evidence>
<dbReference type="EMBL" id="JJPP01000155">
    <property type="protein sequence ID" value="KKG76275.1"/>
    <property type="molecule type" value="Genomic_DNA"/>
</dbReference>
<accession>A0A0F8K5K9</accession>
<dbReference type="AlphaFoldDB" id="A0A0F8K5K9"/>
<dbReference type="NCBIfam" id="TIGR03157">
    <property type="entry name" value="cas_Csc2"/>
    <property type="match status" value="1"/>
</dbReference>
<evidence type="ECO:0008006" key="3">
    <source>
        <dbReference type="Google" id="ProtNLM"/>
    </source>
</evidence>